<feature type="transmembrane region" description="Helical" evidence="1">
    <location>
        <begin position="71"/>
        <end position="95"/>
    </location>
</feature>
<feature type="transmembrane region" description="Helical" evidence="1">
    <location>
        <begin position="31"/>
        <end position="51"/>
    </location>
</feature>
<reference evidence="2 3" key="1">
    <citation type="submission" date="2020-08" db="EMBL/GenBank/DDBJ databases">
        <title>A Genomic Blueprint of the Chicken Gut Microbiome.</title>
        <authorList>
            <person name="Gilroy R."/>
            <person name="Ravi A."/>
            <person name="Getino M."/>
            <person name="Pursley I."/>
            <person name="Horton D.L."/>
            <person name="Alikhan N.-F."/>
            <person name="Baker D."/>
            <person name="Gharbi K."/>
            <person name="Hall N."/>
            <person name="Watson M."/>
            <person name="Adriaenssens E.M."/>
            <person name="Foster-Nyarko E."/>
            <person name="Jarju S."/>
            <person name="Secka A."/>
            <person name="Antonio M."/>
            <person name="Oren A."/>
            <person name="Chaudhuri R."/>
            <person name="La Ragione R.M."/>
            <person name="Hildebrand F."/>
            <person name="Pallen M.J."/>
        </authorList>
    </citation>
    <scope>NUCLEOTIDE SEQUENCE [LARGE SCALE GENOMIC DNA]</scope>
    <source>
        <strain evidence="2 3">Sa1BUA2</strain>
    </source>
</reference>
<keyword evidence="1" id="KW-0472">Membrane</keyword>
<name>A0ABR8VT48_9BACI</name>
<dbReference type="EMBL" id="JACSPV010000066">
    <property type="protein sequence ID" value="MBD8007551.1"/>
    <property type="molecule type" value="Genomic_DNA"/>
</dbReference>
<feature type="transmembrane region" description="Helical" evidence="1">
    <location>
        <begin position="107"/>
        <end position="126"/>
    </location>
</feature>
<feature type="transmembrane region" description="Helical" evidence="1">
    <location>
        <begin position="138"/>
        <end position="155"/>
    </location>
</feature>
<dbReference type="InterPro" id="IPR009574">
    <property type="entry name" value="DUF1189"/>
</dbReference>
<evidence type="ECO:0000256" key="1">
    <source>
        <dbReference type="SAM" id="Phobius"/>
    </source>
</evidence>
<proteinExistence type="predicted"/>
<accession>A0ABR8VT48</accession>
<protein>
    <submittedName>
        <fullName evidence="2">DUF1189 family protein</fullName>
    </submittedName>
</protein>
<organism evidence="2 3">
    <name type="scientific">Bacillus norwichensis</name>
    <dbReference type="NCBI Taxonomy" id="2762217"/>
    <lineage>
        <taxon>Bacteria</taxon>
        <taxon>Bacillati</taxon>
        <taxon>Bacillota</taxon>
        <taxon>Bacilli</taxon>
        <taxon>Bacillales</taxon>
        <taxon>Bacillaceae</taxon>
        <taxon>Bacillus</taxon>
    </lineage>
</organism>
<dbReference type="RefSeq" id="WP_191816277.1">
    <property type="nucleotide sequence ID" value="NZ_JACSPV010000066.1"/>
</dbReference>
<evidence type="ECO:0000313" key="3">
    <source>
        <dbReference type="Proteomes" id="UP000648182"/>
    </source>
</evidence>
<keyword evidence="3" id="KW-1185">Reference proteome</keyword>
<comment type="caution">
    <text evidence="2">The sequence shown here is derived from an EMBL/GenBank/DDBJ whole genome shotgun (WGS) entry which is preliminary data.</text>
</comment>
<gene>
    <name evidence="2" type="ORF">H9631_21145</name>
</gene>
<keyword evidence="1" id="KW-1133">Transmembrane helix</keyword>
<sequence length="160" mass="18738">MNLVFILKKSLLLPKKEALFQLNRVNMKDTLFYMVCLMILLFFPEVIKMIMNGDQVSEGLSYSTYIIQILVLYSLLILFMAVTGISILAFFSLIIAKLVKRKLAYHYLWKITVYAATYPVLIYMVLKLFQIDYVVVNQFPLIVLFLLIYKIILIYPKRSS</sequence>
<evidence type="ECO:0000313" key="2">
    <source>
        <dbReference type="EMBL" id="MBD8007551.1"/>
    </source>
</evidence>
<keyword evidence="1" id="KW-0812">Transmembrane</keyword>
<dbReference type="Proteomes" id="UP000648182">
    <property type="component" value="Unassembled WGS sequence"/>
</dbReference>
<dbReference type="Pfam" id="PF06691">
    <property type="entry name" value="DUF1189"/>
    <property type="match status" value="1"/>
</dbReference>